<dbReference type="EMBL" id="JACSNR010000014">
    <property type="protein sequence ID" value="MBM6924266.1"/>
    <property type="molecule type" value="Genomic_DNA"/>
</dbReference>
<dbReference type="Gene3D" id="3.40.50.720">
    <property type="entry name" value="NAD(P)-binding Rossmann-like Domain"/>
    <property type="match status" value="1"/>
</dbReference>
<keyword evidence="7" id="KW-0560">Oxidoreductase</keyword>
<comment type="cofactor">
    <cofactor evidence="1">
        <name>FMN</name>
        <dbReference type="ChEBI" id="CHEBI:58210"/>
    </cofactor>
</comment>
<dbReference type="PANTHER" id="PTHR42917">
    <property type="entry name" value="2,4-DIENOYL-COA REDUCTASE"/>
    <property type="match status" value="1"/>
</dbReference>
<evidence type="ECO:0000256" key="9">
    <source>
        <dbReference type="ARBA" id="ARBA00023014"/>
    </source>
</evidence>
<keyword evidence="8" id="KW-0408">Iron</keyword>
<dbReference type="RefSeq" id="WP_204722101.1">
    <property type="nucleotide sequence ID" value="NZ_JACSNR010000014.1"/>
</dbReference>
<sequence length="642" mass="69589">MTNPYYPHLFAKGKIGSVTLKNRIVRNSMGTYLGNPDGTVTDRQIKAYAEAAEGGAGLIFMDNCVPVPMTSCGLRADKDEFIAGLTLLAEAIKMHGAVPGMQIAHPGRDASFVGSEDVIGASPITYEPWYQMGARLPRALTIEEIHDLVSRFGDAALRCKKAGFEIVEIHGAAGCIPTNFLSPHDNKRTDMYGGSLENRMRLLLEIVREIHKKCGPDFPVGVKLSTEDWEPEGIRIEETIEVAKALEREGVSHLNMMGGTHATAAREFLLPNAFNAVHTRMIKEAVHIPVFIGHNIFTPEEAEAMLAEGNGDFVALGRSQLADPAWARKARCGKAGDIKPCINCMIGCIDKGMLGHTPIHCTVNPTLYKYECEPITEAAEKKRVAIVGAGPAGCEAALTASKRGHQVTLFEKRGFGGAMVEASRPDNKANIRRLIRYYEEHILADPNITLVKENADFDTLAHGGFDAVILANGGKTRRLQVPGGDSEQVLYASDYLLGNRKAEGTRAVVIGGGITGAETALELLREGKEVTIVEMADAFLASPGSASQAYGIEIAQSPIQILTGKRLIEVQPGQIRLTDRWGNESVLEADCVVVAAGYLPQNELADRLEKETNLEVFHVGDSKKVRQIYDAIHEGFAAARQI</sequence>
<evidence type="ECO:0000313" key="13">
    <source>
        <dbReference type="Proteomes" id="UP000724149"/>
    </source>
</evidence>
<keyword evidence="4" id="KW-0285">Flavoprotein</keyword>
<dbReference type="InterPro" id="IPR001155">
    <property type="entry name" value="OxRdtase_FMN_N"/>
</dbReference>
<evidence type="ECO:0000256" key="5">
    <source>
        <dbReference type="ARBA" id="ARBA00022643"/>
    </source>
</evidence>
<gene>
    <name evidence="12" type="ORF">H9X81_11280</name>
</gene>
<evidence type="ECO:0000256" key="1">
    <source>
        <dbReference type="ARBA" id="ARBA00001917"/>
    </source>
</evidence>
<dbReference type="SUPFAM" id="SSF51395">
    <property type="entry name" value="FMN-linked oxidoreductases"/>
    <property type="match status" value="1"/>
</dbReference>
<protein>
    <submittedName>
        <fullName evidence="12">FAD-dependent oxidoreductase</fullName>
    </submittedName>
</protein>
<keyword evidence="6" id="KW-0479">Metal-binding</keyword>
<dbReference type="InterPro" id="IPR036188">
    <property type="entry name" value="FAD/NAD-bd_sf"/>
</dbReference>
<evidence type="ECO:0000259" key="11">
    <source>
        <dbReference type="Pfam" id="PF07992"/>
    </source>
</evidence>
<evidence type="ECO:0000256" key="3">
    <source>
        <dbReference type="ARBA" id="ARBA00011048"/>
    </source>
</evidence>
<dbReference type="InterPro" id="IPR023753">
    <property type="entry name" value="FAD/NAD-binding_dom"/>
</dbReference>
<dbReference type="PANTHER" id="PTHR42917:SF2">
    <property type="entry name" value="2,4-DIENOYL-COA REDUCTASE [(2E)-ENOYL-COA-PRODUCING]"/>
    <property type="match status" value="1"/>
</dbReference>
<dbReference type="CDD" id="cd02803">
    <property type="entry name" value="OYE_like_FMN_family"/>
    <property type="match status" value="1"/>
</dbReference>
<reference evidence="12 13" key="1">
    <citation type="journal article" date="2021" name="Sci. Rep.">
        <title>The distribution of antibiotic resistance genes in chicken gut microbiota commensals.</title>
        <authorList>
            <person name="Juricova H."/>
            <person name="Matiasovicova J."/>
            <person name="Kubasova T."/>
            <person name="Cejkova D."/>
            <person name="Rychlik I."/>
        </authorList>
    </citation>
    <scope>NUCLEOTIDE SEQUENCE [LARGE SCALE GENOMIC DNA]</scope>
    <source>
        <strain evidence="12 13">An564</strain>
    </source>
</reference>
<keyword evidence="5" id="KW-0288">FMN</keyword>
<evidence type="ECO:0000256" key="4">
    <source>
        <dbReference type="ARBA" id="ARBA00022630"/>
    </source>
</evidence>
<evidence type="ECO:0000256" key="8">
    <source>
        <dbReference type="ARBA" id="ARBA00023004"/>
    </source>
</evidence>
<keyword evidence="13" id="KW-1185">Reference proteome</keyword>
<dbReference type="PRINTS" id="PR00368">
    <property type="entry name" value="FADPNR"/>
</dbReference>
<comment type="caution">
    <text evidence="12">The sequence shown here is derived from an EMBL/GenBank/DDBJ whole genome shotgun (WGS) entry which is preliminary data.</text>
</comment>
<proteinExistence type="inferred from homology"/>
<dbReference type="Gene3D" id="3.20.20.70">
    <property type="entry name" value="Aldolase class I"/>
    <property type="match status" value="1"/>
</dbReference>
<dbReference type="InterPro" id="IPR051793">
    <property type="entry name" value="NADH:flavin_oxidoreductase"/>
</dbReference>
<dbReference type="Pfam" id="PF07992">
    <property type="entry name" value="Pyr_redox_2"/>
    <property type="match status" value="1"/>
</dbReference>
<keyword evidence="9" id="KW-0411">Iron-sulfur</keyword>
<accession>A0ABS2GRM5</accession>
<feature type="domain" description="NADH:flavin oxidoreductase/NADH oxidase N-terminal" evidence="10">
    <location>
        <begin position="9"/>
        <end position="333"/>
    </location>
</feature>
<dbReference type="SUPFAM" id="SSF51905">
    <property type="entry name" value="FAD/NAD(P)-binding domain"/>
    <property type="match status" value="1"/>
</dbReference>
<dbReference type="InterPro" id="IPR013785">
    <property type="entry name" value="Aldolase_TIM"/>
</dbReference>
<evidence type="ECO:0000259" key="10">
    <source>
        <dbReference type="Pfam" id="PF00724"/>
    </source>
</evidence>
<dbReference type="Proteomes" id="UP000724149">
    <property type="component" value="Unassembled WGS sequence"/>
</dbReference>
<dbReference type="Pfam" id="PF00724">
    <property type="entry name" value="Oxidored_FMN"/>
    <property type="match status" value="1"/>
</dbReference>
<comment type="cofactor">
    <cofactor evidence="2">
        <name>[4Fe-4S] cluster</name>
        <dbReference type="ChEBI" id="CHEBI:49883"/>
    </cofactor>
</comment>
<evidence type="ECO:0000256" key="7">
    <source>
        <dbReference type="ARBA" id="ARBA00023002"/>
    </source>
</evidence>
<dbReference type="PRINTS" id="PR00469">
    <property type="entry name" value="PNDRDTASEII"/>
</dbReference>
<evidence type="ECO:0000313" key="12">
    <source>
        <dbReference type="EMBL" id="MBM6924266.1"/>
    </source>
</evidence>
<feature type="domain" description="FAD/NAD(P)-binding" evidence="11">
    <location>
        <begin position="383"/>
        <end position="612"/>
    </location>
</feature>
<organism evidence="12 13">
    <name type="scientific">Hydrogenoanaerobacterium saccharovorans</name>
    <dbReference type="NCBI Taxonomy" id="474960"/>
    <lineage>
        <taxon>Bacteria</taxon>
        <taxon>Bacillati</taxon>
        <taxon>Bacillota</taxon>
        <taxon>Clostridia</taxon>
        <taxon>Eubacteriales</taxon>
        <taxon>Oscillospiraceae</taxon>
        <taxon>Hydrogenoanaerobacterium</taxon>
    </lineage>
</organism>
<evidence type="ECO:0000256" key="6">
    <source>
        <dbReference type="ARBA" id="ARBA00022723"/>
    </source>
</evidence>
<comment type="similarity">
    <text evidence="3">In the N-terminal section; belongs to the NADH:flavin oxidoreductase/NADH oxidase family.</text>
</comment>
<dbReference type="Gene3D" id="3.50.50.60">
    <property type="entry name" value="FAD/NAD(P)-binding domain"/>
    <property type="match status" value="1"/>
</dbReference>
<evidence type="ECO:0000256" key="2">
    <source>
        <dbReference type="ARBA" id="ARBA00001966"/>
    </source>
</evidence>
<name>A0ABS2GRM5_9FIRM</name>